<dbReference type="Proteomes" id="UP000617340">
    <property type="component" value="Unassembled WGS sequence"/>
</dbReference>
<proteinExistence type="predicted"/>
<dbReference type="EMBL" id="JACSDZ010000011">
    <property type="protein sequence ID" value="KAF7392014.1"/>
    <property type="molecule type" value="Genomic_DNA"/>
</dbReference>
<reference evidence="1" key="1">
    <citation type="journal article" date="2020" name="G3 (Bethesda)">
        <title>High-Quality Assemblies for Three Invasive Social Wasps from the &lt;i&gt;Vespula&lt;/i&gt; Genus.</title>
        <authorList>
            <person name="Harrop T.W.R."/>
            <person name="Guhlin J."/>
            <person name="McLaughlin G.M."/>
            <person name="Permina E."/>
            <person name="Stockwell P."/>
            <person name="Gilligan J."/>
            <person name="Le Lec M.F."/>
            <person name="Gruber M.A.M."/>
            <person name="Quinn O."/>
            <person name="Lovegrove M."/>
            <person name="Duncan E.J."/>
            <person name="Remnant E.J."/>
            <person name="Van Eeckhoven J."/>
            <person name="Graham B."/>
            <person name="Knapp R.A."/>
            <person name="Langford K.W."/>
            <person name="Kronenberg Z."/>
            <person name="Press M.O."/>
            <person name="Eacker S.M."/>
            <person name="Wilson-Rankin E.E."/>
            <person name="Purcell J."/>
            <person name="Lester P.J."/>
            <person name="Dearden P.K."/>
        </authorList>
    </citation>
    <scope>NUCLEOTIDE SEQUENCE</scope>
    <source>
        <strain evidence="1">Linc-1</strain>
    </source>
</reference>
<evidence type="ECO:0000313" key="2">
    <source>
        <dbReference type="Proteomes" id="UP000617340"/>
    </source>
</evidence>
<organism evidence="1 2">
    <name type="scientific">Vespula germanica</name>
    <name type="common">German yellow jacket</name>
    <name type="synonym">Paravespula germanica</name>
    <dbReference type="NCBI Taxonomy" id="30212"/>
    <lineage>
        <taxon>Eukaryota</taxon>
        <taxon>Metazoa</taxon>
        <taxon>Ecdysozoa</taxon>
        <taxon>Arthropoda</taxon>
        <taxon>Hexapoda</taxon>
        <taxon>Insecta</taxon>
        <taxon>Pterygota</taxon>
        <taxon>Neoptera</taxon>
        <taxon>Endopterygota</taxon>
        <taxon>Hymenoptera</taxon>
        <taxon>Apocrita</taxon>
        <taxon>Aculeata</taxon>
        <taxon>Vespoidea</taxon>
        <taxon>Vespidae</taxon>
        <taxon>Vespinae</taxon>
        <taxon>Vespula</taxon>
    </lineage>
</organism>
<comment type="caution">
    <text evidence="1">The sequence shown here is derived from an EMBL/GenBank/DDBJ whole genome shotgun (WGS) entry which is preliminary data.</text>
</comment>
<gene>
    <name evidence="1" type="ORF">HZH68_011557</name>
</gene>
<dbReference type="AlphaFoldDB" id="A0A834N1X2"/>
<sequence length="109" mass="12280">MRFVAISHGNLLSSLSANLTGTKDLDSGKRLSDQYNERDENISVDFPPLPCARCRSCHEQEEATGTLPQTLRTQRSNEIRFPMSEFKITSIRVSPTKQPTEHYLADLLA</sequence>
<accession>A0A834N1X2</accession>
<name>A0A834N1X2_VESGE</name>
<keyword evidence="2" id="KW-1185">Reference proteome</keyword>
<evidence type="ECO:0000313" key="1">
    <source>
        <dbReference type="EMBL" id="KAF7392014.1"/>
    </source>
</evidence>
<protein>
    <submittedName>
        <fullName evidence="1">Uncharacterized protein</fullName>
    </submittedName>
</protein>